<protein>
    <recommendedName>
        <fullName evidence="3">Thioredoxin family protein</fullName>
    </recommendedName>
</protein>
<dbReference type="KEGG" id="lamb:KBB96_17865"/>
<keyword evidence="2" id="KW-1185">Reference proteome</keyword>
<gene>
    <name evidence="1" type="ORF">KBB96_17865</name>
</gene>
<accession>A0A975IZ19</accession>
<evidence type="ECO:0008006" key="3">
    <source>
        <dbReference type="Google" id="ProtNLM"/>
    </source>
</evidence>
<organism evidence="1 2">
    <name type="scientific">Luteolibacter ambystomatis</name>
    <dbReference type="NCBI Taxonomy" id="2824561"/>
    <lineage>
        <taxon>Bacteria</taxon>
        <taxon>Pseudomonadati</taxon>
        <taxon>Verrucomicrobiota</taxon>
        <taxon>Verrucomicrobiia</taxon>
        <taxon>Verrucomicrobiales</taxon>
        <taxon>Verrucomicrobiaceae</taxon>
        <taxon>Luteolibacter</taxon>
    </lineage>
</organism>
<dbReference type="RefSeq" id="WP_211630854.1">
    <property type="nucleotide sequence ID" value="NZ_CP073100.1"/>
</dbReference>
<dbReference type="AlphaFoldDB" id="A0A975IZ19"/>
<dbReference type="Gene3D" id="3.40.30.10">
    <property type="entry name" value="Glutaredoxin"/>
    <property type="match status" value="1"/>
</dbReference>
<name>A0A975IZ19_9BACT</name>
<dbReference type="EMBL" id="CP073100">
    <property type="protein sequence ID" value="QUE50714.1"/>
    <property type="molecule type" value="Genomic_DNA"/>
</dbReference>
<evidence type="ECO:0000313" key="1">
    <source>
        <dbReference type="EMBL" id="QUE50714.1"/>
    </source>
</evidence>
<sequence>MMRSFIGGLCVAACLSTAFGQRVADFTAALEQAKGSKADIAVFIHGSDWNRPGEAAAKIWNDPRFLSGIGSDVLLMDIDRKEAPTDADKALAKRNEKGNADVRSVPAVVVFDCEGRMVGSLAGTAEIDAAGGLIPATKKLLATRRERDDFWKTAAGASGMMKAGRLGQGLDRMNLGLGPKGAYKPVFEEMKKADPEDKSGYIAKYSFSGEKLVDLALGKAEKKEFTDAEKELDKWSANPRLSPKQKQEVEAARFALYQRWPEKKDKVRPTLEKMRDVDPKSELGQAAANYIEMLFKEKKKGDPQA</sequence>
<evidence type="ECO:0000313" key="2">
    <source>
        <dbReference type="Proteomes" id="UP000676169"/>
    </source>
</evidence>
<reference evidence="1" key="1">
    <citation type="submission" date="2021-04" db="EMBL/GenBank/DDBJ databases">
        <title>Luteolibacter sp. 32A isolated from the skin of an Anderson's salamander (Ambystoma andersonii).</title>
        <authorList>
            <person name="Spergser J."/>
            <person name="Busse H.-J."/>
        </authorList>
    </citation>
    <scope>NUCLEOTIDE SEQUENCE</scope>
    <source>
        <strain evidence="1">32A</strain>
    </source>
</reference>
<dbReference type="Proteomes" id="UP000676169">
    <property type="component" value="Chromosome"/>
</dbReference>
<proteinExistence type="predicted"/>